<dbReference type="SUPFAM" id="SSF143422">
    <property type="entry name" value="Transposase IS200-like"/>
    <property type="match status" value="1"/>
</dbReference>
<dbReference type="GO" id="GO:0006313">
    <property type="term" value="P:DNA transposition"/>
    <property type="evidence" value="ECO:0007669"/>
    <property type="project" value="InterPro"/>
</dbReference>
<organism evidence="2 3">
    <name type="scientific">Candidatus Rhodobacter oscarellae</name>
    <dbReference type="NCBI Taxonomy" id="1675527"/>
    <lineage>
        <taxon>Bacteria</taxon>
        <taxon>Pseudomonadati</taxon>
        <taxon>Pseudomonadota</taxon>
        <taxon>Alphaproteobacteria</taxon>
        <taxon>Rhodobacterales</taxon>
        <taxon>Rhodobacter group</taxon>
        <taxon>Rhodobacter</taxon>
    </lineage>
</organism>
<name>A0A0J9EBR7_9RHOB</name>
<feature type="domain" description="Transposase IS200-like" evidence="1">
    <location>
        <begin position="9"/>
        <end position="135"/>
    </location>
</feature>
<dbReference type="OrthoDB" id="9794403at2"/>
<dbReference type="GO" id="GO:0004803">
    <property type="term" value="F:transposase activity"/>
    <property type="evidence" value="ECO:0007669"/>
    <property type="project" value="InterPro"/>
</dbReference>
<sequence length="177" mass="20433">MSNYKRFKIAGATYYFTVALANRSSALLVDQIGTLREAYSATFAEHPLECDAMVVLPDHLHAVWTLPVGDSDYSERWRKIKSRFSRAVGRIAHPTFRSYSKVKKRERGIWQRRFWEHTIRSEADYRVHVEYCWGNPVKHGLVARAADWPYSSIHREIRAGRVDASWVGADVDGDFGE</sequence>
<dbReference type="SMART" id="SM01321">
    <property type="entry name" value="Y1_Tnp"/>
    <property type="match status" value="1"/>
</dbReference>
<comment type="caution">
    <text evidence="2">The sequence shown here is derived from an EMBL/GenBank/DDBJ whole genome shotgun (WGS) entry which is preliminary data.</text>
</comment>
<evidence type="ECO:0000313" key="3">
    <source>
        <dbReference type="Proteomes" id="UP000037178"/>
    </source>
</evidence>
<dbReference type="Proteomes" id="UP000037178">
    <property type="component" value="Unassembled WGS sequence"/>
</dbReference>
<accession>A0A0J9EBR7</accession>
<evidence type="ECO:0000259" key="1">
    <source>
        <dbReference type="SMART" id="SM01321"/>
    </source>
</evidence>
<evidence type="ECO:0000313" key="2">
    <source>
        <dbReference type="EMBL" id="KMW59114.1"/>
    </source>
</evidence>
<dbReference type="InterPro" id="IPR002686">
    <property type="entry name" value="Transposase_17"/>
</dbReference>
<gene>
    <name evidence="2" type="ORF">AIOL_004095</name>
</gene>
<proteinExistence type="predicted"/>
<dbReference type="Gene3D" id="3.30.70.1290">
    <property type="entry name" value="Transposase IS200-like"/>
    <property type="match status" value="1"/>
</dbReference>
<dbReference type="InterPro" id="IPR036515">
    <property type="entry name" value="Transposase_17_sf"/>
</dbReference>
<protein>
    <submittedName>
        <fullName evidence="2">Transposase</fullName>
    </submittedName>
</protein>
<dbReference type="RefSeq" id="WP_049644643.1">
    <property type="nucleotide sequence ID" value="NZ_LFTY01000002.1"/>
</dbReference>
<dbReference type="AlphaFoldDB" id="A0A0J9EBR7"/>
<dbReference type="PATRIC" id="fig|1675527.3.peg.4292"/>
<dbReference type="EMBL" id="LFTY01000002">
    <property type="protein sequence ID" value="KMW59114.1"/>
    <property type="molecule type" value="Genomic_DNA"/>
</dbReference>
<dbReference type="PANTHER" id="PTHR36966:SF1">
    <property type="entry name" value="REP-ASSOCIATED TYROSINE TRANSPOSASE"/>
    <property type="match status" value="1"/>
</dbReference>
<dbReference type="STRING" id="1675527.AIOL_004095"/>
<dbReference type="NCBIfam" id="NF047646">
    <property type="entry name" value="REP_Tyr_transpos"/>
    <property type="match status" value="1"/>
</dbReference>
<dbReference type="InterPro" id="IPR052715">
    <property type="entry name" value="RAYT_transposase"/>
</dbReference>
<dbReference type="PANTHER" id="PTHR36966">
    <property type="entry name" value="REP-ASSOCIATED TYROSINE TRANSPOSASE"/>
    <property type="match status" value="1"/>
</dbReference>
<keyword evidence="3" id="KW-1185">Reference proteome</keyword>
<reference evidence="2 3" key="1">
    <citation type="submission" date="2015-06" db="EMBL/GenBank/DDBJ databases">
        <title>Draft genome sequence of an Alphaproteobacteria species associated to the Mediterranean sponge Oscarella lobularis.</title>
        <authorList>
            <person name="Jourda C."/>
            <person name="Santini S."/>
            <person name="Claverie J.-M."/>
        </authorList>
    </citation>
    <scope>NUCLEOTIDE SEQUENCE [LARGE SCALE GENOMIC DNA]</scope>
    <source>
        <strain evidence="2">IGS</strain>
    </source>
</reference>
<dbReference type="GO" id="GO:0043565">
    <property type="term" value="F:sequence-specific DNA binding"/>
    <property type="evidence" value="ECO:0007669"/>
    <property type="project" value="TreeGrafter"/>
</dbReference>